<accession>A0ABN9Y492</accession>
<feature type="region of interest" description="Disordered" evidence="1">
    <location>
        <begin position="106"/>
        <end position="137"/>
    </location>
</feature>
<evidence type="ECO:0000313" key="3">
    <source>
        <dbReference type="Proteomes" id="UP001189429"/>
    </source>
</evidence>
<feature type="compositionally biased region" description="Acidic residues" evidence="1">
    <location>
        <begin position="106"/>
        <end position="125"/>
    </location>
</feature>
<feature type="region of interest" description="Disordered" evidence="1">
    <location>
        <begin position="241"/>
        <end position="300"/>
    </location>
</feature>
<dbReference type="EMBL" id="CAUYUJ010021807">
    <property type="protein sequence ID" value="CAK0907110.1"/>
    <property type="molecule type" value="Genomic_DNA"/>
</dbReference>
<evidence type="ECO:0000313" key="2">
    <source>
        <dbReference type="EMBL" id="CAK0907110.1"/>
    </source>
</evidence>
<feature type="compositionally biased region" description="Acidic residues" evidence="1">
    <location>
        <begin position="269"/>
        <end position="285"/>
    </location>
</feature>
<protein>
    <submittedName>
        <fullName evidence="2">Uncharacterized protein</fullName>
    </submittedName>
</protein>
<name>A0ABN9Y492_9DINO</name>
<dbReference type="Proteomes" id="UP001189429">
    <property type="component" value="Unassembled WGS sequence"/>
</dbReference>
<keyword evidence="3" id="KW-1185">Reference proteome</keyword>
<feature type="region of interest" description="Disordered" evidence="1">
    <location>
        <begin position="154"/>
        <end position="184"/>
    </location>
</feature>
<gene>
    <name evidence="2" type="ORF">PCOR1329_LOCUS82238</name>
</gene>
<sequence length="348" mass="38601">MSEFEDQDDSGTTVYGLDRERNQSQMQFANIAWSAFLKADSHGDPLPDRRKGMIFLKRAKTPGHLEDHIMPKTGGPRRFTDILDAIWMLSRRPTASQAGAFLDVDEQGDSEEEQEGNEASMDCDSEGGALIPLDDSDLQGEYDEDDVLWALSQFRQDPGRPPKGRGVPAQPRPHPATRPPQGVRLKPVSALEARARCKTCHQLRQWSDQCPSQQQSQKEAGARAALVSSTEPESLFCGMVASSSQVGRKEDRSAELSARSPEQESPNWDGEDSDGGFELVDEQPPEEVPTAPGLDAEESEWLAKKRRRAAETGRAAFQRMAKRAVVDGIASDIWRTKDLLKKRQGDQE</sequence>
<comment type="caution">
    <text evidence="2">The sequence shown here is derived from an EMBL/GenBank/DDBJ whole genome shotgun (WGS) entry which is preliminary data.</text>
</comment>
<feature type="region of interest" description="Disordered" evidence="1">
    <location>
        <begin position="1"/>
        <end position="21"/>
    </location>
</feature>
<feature type="region of interest" description="Disordered" evidence="1">
    <location>
        <begin position="204"/>
        <end position="226"/>
    </location>
</feature>
<proteinExistence type="predicted"/>
<feature type="compositionally biased region" description="Polar residues" evidence="1">
    <location>
        <begin position="204"/>
        <end position="218"/>
    </location>
</feature>
<reference evidence="2" key="1">
    <citation type="submission" date="2023-10" db="EMBL/GenBank/DDBJ databases">
        <authorList>
            <person name="Chen Y."/>
            <person name="Shah S."/>
            <person name="Dougan E. K."/>
            <person name="Thang M."/>
            <person name="Chan C."/>
        </authorList>
    </citation>
    <scope>NUCLEOTIDE SEQUENCE [LARGE SCALE GENOMIC DNA]</scope>
</reference>
<organism evidence="2 3">
    <name type="scientific">Prorocentrum cordatum</name>
    <dbReference type="NCBI Taxonomy" id="2364126"/>
    <lineage>
        <taxon>Eukaryota</taxon>
        <taxon>Sar</taxon>
        <taxon>Alveolata</taxon>
        <taxon>Dinophyceae</taxon>
        <taxon>Prorocentrales</taxon>
        <taxon>Prorocentraceae</taxon>
        <taxon>Prorocentrum</taxon>
    </lineage>
</organism>
<evidence type="ECO:0000256" key="1">
    <source>
        <dbReference type="SAM" id="MobiDB-lite"/>
    </source>
</evidence>